<dbReference type="OrthoDB" id="113130at2"/>
<evidence type="ECO:0000256" key="2">
    <source>
        <dbReference type="ARBA" id="ARBA00029447"/>
    </source>
</evidence>
<keyword evidence="4" id="KW-0812">Transmembrane</keyword>
<gene>
    <name evidence="6" type="ORF">FTW19_10110</name>
</gene>
<evidence type="ECO:0000259" key="5">
    <source>
        <dbReference type="PROSITE" id="PS50111"/>
    </source>
</evidence>
<keyword evidence="3" id="KW-0807">Transducer</keyword>
<evidence type="ECO:0000313" key="6">
    <source>
        <dbReference type="EMBL" id="QEE28319.1"/>
    </source>
</evidence>
<comment type="similarity">
    <text evidence="2">Belongs to the methyl-accepting chemotaxis (MCP) protein family.</text>
</comment>
<dbReference type="Pfam" id="PF12729">
    <property type="entry name" value="4HB_MCP_1"/>
    <property type="match status" value="1"/>
</dbReference>
<dbReference type="GO" id="GO:0016020">
    <property type="term" value="C:membrane"/>
    <property type="evidence" value="ECO:0007669"/>
    <property type="project" value="InterPro"/>
</dbReference>
<dbReference type="SUPFAM" id="SSF58104">
    <property type="entry name" value="Methyl-accepting chemotaxis protein (MCP) signaling domain"/>
    <property type="match status" value="1"/>
</dbReference>
<keyword evidence="7" id="KW-1185">Reference proteome</keyword>
<dbReference type="PANTHER" id="PTHR43531">
    <property type="entry name" value="PROTEIN ICFG"/>
    <property type="match status" value="1"/>
</dbReference>
<dbReference type="InterPro" id="IPR004089">
    <property type="entry name" value="MCPsignal_dom"/>
</dbReference>
<dbReference type="PROSITE" id="PS50111">
    <property type="entry name" value="CHEMOTAXIS_TRANSDUC_2"/>
    <property type="match status" value="1"/>
</dbReference>
<keyword evidence="4" id="KW-0472">Membrane</keyword>
<dbReference type="InterPro" id="IPR004090">
    <property type="entry name" value="Chemotax_Me-accpt_rcpt"/>
</dbReference>
<sequence length="534" mass="57108">MNLQRYTVKQKLLISYGTMMILLVLLGGLAVYEISGLGELTWELGIKDATKMYNAGMANGHSTEMLAASRRIAVKESIGDAEGVSRAIDEYTAYEKKMREDIATILKQGVSAEGRPTLEAATTKLDMAAQLFPHYLELIRSHQVKEASQFAESQLEPALLDVDAAGSKMLERQKVVMGKANTKAEDAITFARWLIGTLLTLGAVSGVLIAFIVRLLDRQLRHAVRELSVGSDQVTEASAQVATSSQNLAKDTSEQAAMIEETSASAEEINSMARRNAENSDHSTALVSEAVRHSDDANHAVAQCVEAMDALSQSSEQIAKIIGVIDKIAFQTNILALNAAVEAARAGEAGMGFAVVAEEVRNLAQRCAQAAQETSVLIKNSVDNTAAGRERMTTLVDSGRKVHEVFGRIKVMIDEIRMSSQEQGKGIDQISRAIGRMESGTQKNAANAEESAAAAQELNAQSDALRGVATGLARMTGVPVRGHSQKAVVTPVLKPVKAPVLRPAIAKAPAVNTFVPQRLAPAAASNIDANFTDF</sequence>
<reference evidence="6 7" key="1">
    <citation type="submission" date="2019-08" db="EMBL/GenBank/DDBJ databases">
        <title>Complete genome sequence of Terriglobus albidus strain ORNL.</title>
        <authorList>
            <person name="Podar M."/>
        </authorList>
    </citation>
    <scope>NUCLEOTIDE SEQUENCE [LARGE SCALE GENOMIC DNA]</scope>
    <source>
        <strain evidence="6 7">ORNL</strain>
    </source>
</reference>
<dbReference type="EMBL" id="CP042806">
    <property type="protein sequence ID" value="QEE28319.1"/>
    <property type="molecule type" value="Genomic_DNA"/>
</dbReference>
<dbReference type="SMART" id="SM00283">
    <property type="entry name" value="MA"/>
    <property type="match status" value="1"/>
</dbReference>
<dbReference type="GO" id="GO:0004888">
    <property type="term" value="F:transmembrane signaling receptor activity"/>
    <property type="evidence" value="ECO:0007669"/>
    <property type="project" value="InterPro"/>
</dbReference>
<dbReference type="GO" id="GO:0006935">
    <property type="term" value="P:chemotaxis"/>
    <property type="evidence" value="ECO:0007669"/>
    <property type="project" value="UniProtKB-KW"/>
</dbReference>
<evidence type="ECO:0000313" key="7">
    <source>
        <dbReference type="Proteomes" id="UP000321820"/>
    </source>
</evidence>
<dbReference type="Pfam" id="PF00015">
    <property type="entry name" value="MCPsignal"/>
    <property type="match status" value="1"/>
</dbReference>
<keyword evidence="4" id="KW-1133">Transmembrane helix</keyword>
<name>A0A5B9E968_9BACT</name>
<feature type="transmembrane region" description="Helical" evidence="4">
    <location>
        <begin position="12"/>
        <end position="32"/>
    </location>
</feature>
<feature type="transmembrane region" description="Helical" evidence="4">
    <location>
        <begin position="193"/>
        <end position="216"/>
    </location>
</feature>
<dbReference type="GO" id="GO:0007165">
    <property type="term" value="P:signal transduction"/>
    <property type="evidence" value="ECO:0007669"/>
    <property type="project" value="UniProtKB-KW"/>
</dbReference>
<protein>
    <recommendedName>
        <fullName evidence="5">Methyl-accepting transducer domain-containing protein</fullName>
    </recommendedName>
</protein>
<dbReference type="PANTHER" id="PTHR43531:SF11">
    <property type="entry name" value="METHYL-ACCEPTING CHEMOTAXIS PROTEIN 3"/>
    <property type="match status" value="1"/>
</dbReference>
<dbReference type="RefSeq" id="WP_147647509.1">
    <property type="nucleotide sequence ID" value="NZ_CP042806.1"/>
</dbReference>
<dbReference type="Gene3D" id="1.10.287.950">
    <property type="entry name" value="Methyl-accepting chemotaxis protein"/>
    <property type="match status" value="1"/>
</dbReference>
<dbReference type="Proteomes" id="UP000321820">
    <property type="component" value="Chromosome"/>
</dbReference>
<feature type="domain" description="Methyl-accepting transducer" evidence="5">
    <location>
        <begin position="230"/>
        <end position="459"/>
    </location>
</feature>
<organism evidence="6 7">
    <name type="scientific">Terriglobus albidus</name>
    <dbReference type="NCBI Taxonomy" id="1592106"/>
    <lineage>
        <taxon>Bacteria</taxon>
        <taxon>Pseudomonadati</taxon>
        <taxon>Acidobacteriota</taxon>
        <taxon>Terriglobia</taxon>
        <taxon>Terriglobales</taxon>
        <taxon>Acidobacteriaceae</taxon>
        <taxon>Terriglobus</taxon>
    </lineage>
</organism>
<dbReference type="KEGG" id="talb:FTW19_10110"/>
<dbReference type="InterPro" id="IPR024478">
    <property type="entry name" value="HlyB_4HB_MCP"/>
</dbReference>
<dbReference type="PRINTS" id="PR00260">
    <property type="entry name" value="CHEMTRNSDUCR"/>
</dbReference>
<keyword evidence="1" id="KW-0145">Chemotaxis</keyword>
<proteinExistence type="inferred from homology"/>
<evidence type="ECO:0000256" key="4">
    <source>
        <dbReference type="SAM" id="Phobius"/>
    </source>
</evidence>
<dbReference type="AlphaFoldDB" id="A0A5B9E968"/>
<evidence type="ECO:0000256" key="1">
    <source>
        <dbReference type="ARBA" id="ARBA00022500"/>
    </source>
</evidence>
<dbReference type="InterPro" id="IPR051310">
    <property type="entry name" value="MCP_chemotaxis"/>
</dbReference>
<evidence type="ECO:0000256" key="3">
    <source>
        <dbReference type="PROSITE-ProRule" id="PRU00284"/>
    </source>
</evidence>
<accession>A0A5B9E968</accession>